<dbReference type="EMBL" id="JAHHIF010000031">
    <property type="protein sequence ID" value="MBW4546892.1"/>
    <property type="molecule type" value="Genomic_DNA"/>
</dbReference>
<accession>A0A951PNI5</accession>
<feature type="transmembrane region" description="Helical" evidence="11">
    <location>
        <begin position="464"/>
        <end position="482"/>
    </location>
</feature>
<evidence type="ECO:0000313" key="14">
    <source>
        <dbReference type="Proteomes" id="UP000753908"/>
    </source>
</evidence>
<comment type="caution">
    <text evidence="13">The sequence shown here is derived from an EMBL/GenBank/DDBJ whole genome shotgun (WGS) entry which is preliminary data.</text>
</comment>
<dbReference type="InterPro" id="IPR050445">
    <property type="entry name" value="Bact_polysacc_biosynth/exp"/>
</dbReference>
<dbReference type="Pfam" id="PF13614">
    <property type="entry name" value="AAA_31"/>
    <property type="match status" value="1"/>
</dbReference>
<keyword evidence="11" id="KW-0812">Transmembrane</keyword>
<keyword evidence="5" id="KW-0418">Kinase</keyword>
<organism evidence="13 14">
    <name type="scientific">Symplocastrum torsivum CPER-KK1</name>
    <dbReference type="NCBI Taxonomy" id="450513"/>
    <lineage>
        <taxon>Bacteria</taxon>
        <taxon>Bacillati</taxon>
        <taxon>Cyanobacteriota</taxon>
        <taxon>Cyanophyceae</taxon>
        <taxon>Oscillatoriophycideae</taxon>
        <taxon>Oscillatoriales</taxon>
        <taxon>Microcoleaceae</taxon>
        <taxon>Symplocastrum</taxon>
    </lineage>
</organism>
<comment type="catalytic activity">
    <reaction evidence="8">
        <text>L-tyrosyl-[protein] + ATP = O-phospho-L-tyrosyl-[protein] + ADP + H(+)</text>
        <dbReference type="Rhea" id="RHEA:10596"/>
        <dbReference type="Rhea" id="RHEA-COMP:10136"/>
        <dbReference type="Rhea" id="RHEA-COMP:20101"/>
        <dbReference type="ChEBI" id="CHEBI:15378"/>
        <dbReference type="ChEBI" id="CHEBI:30616"/>
        <dbReference type="ChEBI" id="CHEBI:46858"/>
        <dbReference type="ChEBI" id="CHEBI:61978"/>
        <dbReference type="ChEBI" id="CHEBI:456216"/>
        <dbReference type="EC" id="2.7.10.2"/>
    </reaction>
</comment>
<dbReference type="NCBIfam" id="TIGR01007">
    <property type="entry name" value="eps_fam"/>
    <property type="match status" value="1"/>
</dbReference>
<feature type="coiled-coil region" evidence="9">
    <location>
        <begin position="341"/>
        <end position="376"/>
    </location>
</feature>
<feature type="transmembrane region" description="Helical" evidence="11">
    <location>
        <begin position="51"/>
        <end position="71"/>
    </location>
</feature>
<evidence type="ECO:0000259" key="12">
    <source>
        <dbReference type="Pfam" id="PF13614"/>
    </source>
</evidence>
<reference evidence="13" key="1">
    <citation type="submission" date="2021-05" db="EMBL/GenBank/DDBJ databases">
        <authorList>
            <person name="Pietrasiak N."/>
            <person name="Ward R."/>
            <person name="Stajich J.E."/>
            <person name="Kurbessoian T."/>
        </authorList>
    </citation>
    <scope>NUCLEOTIDE SEQUENCE</scope>
    <source>
        <strain evidence="13">CPER-KK1</strain>
    </source>
</reference>
<dbReference type="GO" id="GO:0005524">
    <property type="term" value="F:ATP binding"/>
    <property type="evidence" value="ECO:0007669"/>
    <property type="project" value="UniProtKB-KW"/>
</dbReference>
<dbReference type="CDD" id="cd05387">
    <property type="entry name" value="BY-kinase"/>
    <property type="match status" value="1"/>
</dbReference>
<evidence type="ECO:0000256" key="2">
    <source>
        <dbReference type="ARBA" id="ARBA00011903"/>
    </source>
</evidence>
<evidence type="ECO:0000256" key="4">
    <source>
        <dbReference type="ARBA" id="ARBA00022741"/>
    </source>
</evidence>
<keyword evidence="7" id="KW-0829">Tyrosine-protein kinase</keyword>
<sequence>MDTERDYQMFSQRQGGKLSDPIAQSHAPEPEESSGHTLDLAWLFAVVRRRAPVMFAASLALGTLAGGYIIWNAKKTPPSYKGSFRVLVEPVTAEGRLAKLSLLAQTGNNMGASEISKLGIENSDLVDYETQIRVLTSPKLMTPVIKELQARYPDITYDSVTGKLEIARISYEKDGKQQGTKILGVTYEDRDTEKIEFVLDKLAQTYLSYSRDERLASLRQGIQFIDEQLPALEKKVDTLQGELQKLRQQYTLNEPGTTGEALTEQARSLSAQRVDLQAELVQTRAAYETRQRQLSEDNIVSVLSSDPNKPDTYSNLITELQKVDTEIALQSSQFLENSPPIQDLREKQQNLRTLLTQEAKKSLDNIAGQIQELEARDRYLAQAEAEVTEKVRVFPTVLRRYSDLDRELQVATESLKQFLEKKETLRLDASQREIPWEVIAPPELPRDQAGEFIPSSAKQTKRQLAIAGVLSILMGIGIGFIVEILHTVFHTPDEIKAATKLRLLGVIPFARELKKLDKKAKKLPPALLGQLGTPALIPVSKQAPDEQATVFLEAFRSLYTNIRLLSARKPIHSLVIGSALSSDGKTTVAVHLAQTAASIGQRVLLIDADLRRPQLHLRLGLPNDRGLTDVITTDLSLNDAIQHSSVEDNLFVMTAGQATSDSIKLLSSDKMQYLMEQFQAFFDLVIYDTPPLLGLADGNILAANTDGIVLVVGLEKTDRSLLNKALEGLKISGAPVLGVVANGIKGYSSESYAPYVRQYQTVEK</sequence>
<feature type="coiled-coil region" evidence="9">
    <location>
        <begin position="222"/>
        <end position="279"/>
    </location>
</feature>
<evidence type="ECO:0000313" key="13">
    <source>
        <dbReference type="EMBL" id="MBW4546892.1"/>
    </source>
</evidence>
<dbReference type="GO" id="GO:0005886">
    <property type="term" value="C:plasma membrane"/>
    <property type="evidence" value="ECO:0007669"/>
    <property type="project" value="TreeGrafter"/>
</dbReference>
<keyword evidence="4" id="KW-0547">Nucleotide-binding</keyword>
<evidence type="ECO:0000256" key="5">
    <source>
        <dbReference type="ARBA" id="ARBA00022777"/>
    </source>
</evidence>
<dbReference type="PANTHER" id="PTHR32309:SF13">
    <property type="entry name" value="FERRIC ENTEROBACTIN TRANSPORT PROTEIN FEPE"/>
    <property type="match status" value="1"/>
</dbReference>
<dbReference type="InterPro" id="IPR005702">
    <property type="entry name" value="Wzc-like_C"/>
</dbReference>
<evidence type="ECO:0000256" key="3">
    <source>
        <dbReference type="ARBA" id="ARBA00022679"/>
    </source>
</evidence>
<keyword evidence="11" id="KW-1133">Transmembrane helix</keyword>
<keyword evidence="3" id="KW-0808">Transferase</keyword>
<evidence type="ECO:0000256" key="8">
    <source>
        <dbReference type="ARBA" id="ARBA00051245"/>
    </source>
</evidence>
<evidence type="ECO:0000256" key="11">
    <source>
        <dbReference type="SAM" id="Phobius"/>
    </source>
</evidence>
<keyword evidence="11" id="KW-0472">Membrane</keyword>
<dbReference type="PANTHER" id="PTHR32309">
    <property type="entry name" value="TYROSINE-PROTEIN KINASE"/>
    <property type="match status" value="1"/>
</dbReference>
<comment type="similarity">
    <text evidence="1">Belongs to the CpsD/CapB family.</text>
</comment>
<keyword evidence="9" id="KW-0175">Coiled coil</keyword>
<evidence type="ECO:0000256" key="6">
    <source>
        <dbReference type="ARBA" id="ARBA00022840"/>
    </source>
</evidence>
<dbReference type="SUPFAM" id="SSF52540">
    <property type="entry name" value="P-loop containing nucleoside triphosphate hydrolases"/>
    <property type="match status" value="1"/>
</dbReference>
<feature type="domain" description="AAA" evidence="12">
    <location>
        <begin position="584"/>
        <end position="713"/>
    </location>
</feature>
<gene>
    <name evidence="13" type="ORF">KME25_20975</name>
</gene>
<evidence type="ECO:0000256" key="7">
    <source>
        <dbReference type="ARBA" id="ARBA00023137"/>
    </source>
</evidence>
<dbReference type="Gene3D" id="3.40.50.300">
    <property type="entry name" value="P-loop containing nucleotide triphosphate hydrolases"/>
    <property type="match status" value="1"/>
</dbReference>
<protein>
    <recommendedName>
        <fullName evidence="2">non-specific protein-tyrosine kinase</fullName>
        <ecNumber evidence="2">2.7.10.2</ecNumber>
    </recommendedName>
</protein>
<reference evidence="13" key="2">
    <citation type="journal article" date="2022" name="Microbiol. Resour. Announc.">
        <title>Metagenome Sequencing to Explore Phylogenomics of Terrestrial Cyanobacteria.</title>
        <authorList>
            <person name="Ward R.D."/>
            <person name="Stajich J.E."/>
            <person name="Johansen J.R."/>
            <person name="Huntemann M."/>
            <person name="Clum A."/>
            <person name="Foster B."/>
            <person name="Foster B."/>
            <person name="Roux S."/>
            <person name="Palaniappan K."/>
            <person name="Varghese N."/>
            <person name="Mukherjee S."/>
            <person name="Reddy T.B.K."/>
            <person name="Daum C."/>
            <person name="Copeland A."/>
            <person name="Chen I.A."/>
            <person name="Ivanova N.N."/>
            <person name="Kyrpides N.C."/>
            <person name="Shapiro N."/>
            <person name="Eloe-Fadrosh E.A."/>
            <person name="Pietrasiak N."/>
        </authorList>
    </citation>
    <scope>NUCLEOTIDE SEQUENCE</scope>
    <source>
        <strain evidence="13">CPER-KK1</strain>
    </source>
</reference>
<name>A0A951PNI5_9CYAN</name>
<dbReference type="AlphaFoldDB" id="A0A951PNI5"/>
<dbReference type="GO" id="GO:0004715">
    <property type="term" value="F:non-membrane spanning protein tyrosine kinase activity"/>
    <property type="evidence" value="ECO:0007669"/>
    <property type="project" value="UniProtKB-EC"/>
</dbReference>
<dbReference type="InterPro" id="IPR025669">
    <property type="entry name" value="AAA_dom"/>
</dbReference>
<evidence type="ECO:0000256" key="1">
    <source>
        <dbReference type="ARBA" id="ARBA00007316"/>
    </source>
</evidence>
<proteinExistence type="inferred from homology"/>
<evidence type="ECO:0000256" key="10">
    <source>
        <dbReference type="SAM" id="MobiDB-lite"/>
    </source>
</evidence>
<dbReference type="InterPro" id="IPR027417">
    <property type="entry name" value="P-loop_NTPase"/>
</dbReference>
<dbReference type="Proteomes" id="UP000753908">
    <property type="component" value="Unassembled WGS sequence"/>
</dbReference>
<dbReference type="EC" id="2.7.10.2" evidence="2"/>
<keyword evidence="6" id="KW-0067">ATP-binding</keyword>
<feature type="region of interest" description="Disordered" evidence="10">
    <location>
        <begin position="1"/>
        <end position="34"/>
    </location>
</feature>
<evidence type="ECO:0000256" key="9">
    <source>
        <dbReference type="SAM" id="Coils"/>
    </source>
</evidence>